<dbReference type="EMBL" id="JAADYS010001433">
    <property type="protein sequence ID" value="KAF4463031.1"/>
    <property type="molecule type" value="Genomic_DNA"/>
</dbReference>
<name>A0A8H4L6J0_9HYPO</name>
<dbReference type="OrthoDB" id="3437405at2759"/>
<gene>
    <name evidence="1" type="ORF">FALBO_10158</name>
</gene>
<accession>A0A8H4L6J0</accession>
<sequence>MLLTENGTPMTPLFAEAGYRRGNIPNGIKPQLHGPNNPEKNVRLWVVDRILEPQTVPGFLSYLSSSRLPDSTQTPHKLPTFNELKNITRPFSEWAPAPYNNHGRPTAESIGDLTNKIHNLSQNTSHADFMIDLATDGYKGDPLPSQDDLRTGGAPGRGFREQPIVCNIDDIRDACKIHWMDSKELGIPDGDIEAAKEHFNTYIKSEGAPPVQKRVLLIIDEHVIKSYLNPIKDIEKFVVMAQADYDLVFKEESVESPGYKGTVRVLRSLLWDDLGAMLLRQSVFVDWLWPLAMGNQGAVYKGPKITPMWKFTTHSETLRWEIGSTIIPWLVRYKHIAESGGRRST</sequence>
<comment type="caution">
    <text evidence="1">The sequence shown here is derived from an EMBL/GenBank/DDBJ whole genome shotgun (WGS) entry which is preliminary data.</text>
</comment>
<reference evidence="1 2" key="1">
    <citation type="submission" date="2020-01" db="EMBL/GenBank/DDBJ databases">
        <title>Identification and distribution of gene clusters putatively required for synthesis of sphingolipid metabolism inhibitors in phylogenetically diverse species of the filamentous fungus Fusarium.</title>
        <authorList>
            <person name="Kim H.-S."/>
            <person name="Busman M."/>
            <person name="Brown D.W."/>
            <person name="Divon H."/>
            <person name="Uhlig S."/>
            <person name="Proctor R.H."/>
        </authorList>
    </citation>
    <scope>NUCLEOTIDE SEQUENCE [LARGE SCALE GENOMIC DNA]</scope>
    <source>
        <strain evidence="1 2">NRRL 20459</strain>
    </source>
</reference>
<evidence type="ECO:0000313" key="1">
    <source>
        <dbReference type="EMBL" id="KAF4463031.1"/>
    </source>
</evidence>
<dbReference type="Proteomes" id="UP000554235">
    <property type="component" value="Unassembled WGS sequence"/>
</dbReference>
<keyword evidence="2" id="KW-1185">Reference proteome</keyword>
<evidence type="ECO:0000313" key="2">
    <source>
        <dbReference type="Proteomes" id="UP000554235"/>
    </source>
</evidence>
<organism evidence="1 2">
    <name type="scientific">Fusarium albosuccineum</name>
    <dbReference type="NCBI Taxonomy" id="1237068"/>
    <lineage>
        <taxon>Eukaryota</taxon>
        <taxon>Fungi</taxon>
        <taxon>Dikarya</taxon>
        <taxon>Ascomycota</taxon>
        <taxon>Pezizomycotina</taxon>
        <taxon>Sordariomycetes</taxon>
        <taxon>Hypocreomycetidae</taxon>
        <taxon>Hypocreales</taxon>
        <taxon>Nectriaceae</taxon>
        <taxon>Fusarium</taxon>
        <taxon>Fusarium decemcellulare species complex</taxon>
    </lineage>
</organism>
<dbReference type="AlphaFoldDB" id="A0A8H4L6J0"/>
<protein>
    <submittedName>
        <fullName evidence="1">Uncharacterized protein</fullName>
    </submittedName>
</protein>
<proteinExistence type="predicted"/>